<dbReference type="Proteomes" id="UP000604046">
    <property type="component" value="Unassembled WGS sequence"/>
</dbReference>
<name>A0A812RQY8_9DINO</name>
<feature type="region of interest" description="Disordered" evidence="2">
    <location>
        <begin position="79"/>
        <end position="230"/>
    </location>
</feature>
<sequence>MGSGTFALRAAGQNDSVDKTICVVRGLSLQQFRELTEEQKEAYRVECRGPGPAEAHQPGRCAQEPFALHGSERKDFLRKAGHPEEEPSQTSGQAEVRGEQASGSRNLPARPSRASSTTLMRRTVEMLEVTNLGTEKREKAQQLEEEEEPENAKQLEARIREIDEETRVLKERTKAAADRESAQRPRLTAETVLDQSTTPGLDRGKEEEKGRLVEASRRRRRGKGANEQAWRRAFDSRPVKEEEYHDEAAPGLETEAVEETGEGTLRVLSGQARQDEQRIMERKRVDLGKKRVRGMTEEKKEARKKRVKAASRRKEACRNLLWFGECNRTKCPFGHDLELVKKAKFSVCSDFSRAF</sequence>
<dbReference type="EMBL" id="CAJNDS010002358">
    <property type="protein sequence ID" value="CAE7448172.1"/>
    <property type="molecule type" value="Genomic_DNA"/>
</dbReference>
<feature type="domain" description="C3H1-type" evidence="3">
    <location>
        <begin position="311"/>
        <end position="338"/>
    </location>
</feature>
<dbReference type="PROSITE" id="PS50103">
    <property type="entry name" value="ZF_C3H1"/>
    <property type="match status" value="1"/>
</dbReference>
<evidence type="ECO:0000259" key="3">
    <source>
        <dbReference type="PROSITE" id="PS50103"/>
    </source>
</evidence>
<keyword evidence="5" id="KW-1185">Reference proteome</keyword>
<dbReference type="InterPro" id="IPR000571">
    <property type="entry name" value="Znf_CCCH"/>
</dbReference>
<proteinExistence type="predicted"/>
<comment type="caution">
    <text evidence="4">The sequence shown here is derived from an EMBL/GenBank/DDBJ whole genome shotgun (WGS) entry which is preliminary data.</text>
</comment>
<evidence type="ECO:0000256" key="1">
    <source>
        <dbReference type="PROSITE-ProRule" id="PRU00723"/>
    </source>
</evidence>
<reference evidence="4" key="1">
    <citation type="submission" date="2021-02" db="EMBL/GenBank/DDBJ databases">
        <authorList>
            <person name="Dougan E. K."/>
            <person name="Rhodes N."/>
            <person name="Thang M."/>
            <person name="Chan C."/>
        </authorList>
    </citation>
    <scope>NUCLEOTIDE SEQUENCE</scope>
</reference>
<feature type="zinc finger region" description="C3H1-type" evidence="1">
    <location>
        <begin position="311"/>
        <end position="338"/>
    </location>
</feature>
<gene>
    <name evidence="4" type="ORF">SNAT2548_LOCUS24468</name>
</gene>
<feature type="compositionally biased region" description="Basic and acidic residues" evidence="2">
    <location>
        <begin position="202"/>
        <end position="216"/>
    </location>
</feature>
<keyword evidence="1" id="KW-0863">Zinc-finger</keyword>
<evidence type="ECO:0000313" key="4">
    <source>
        <dbReference type="EMBL" id="CAE7448172.1"/>
    </source>
</evidence>
<keyword evidence="1" id="KW-0862">Zinc</keyword>
<evidence type="ECO:0000313" key="5">
    <source>
        <dbReference type="Proteomes" id="UP000604046"/>
    </source>
</evidence>
<protein>
    <recommendedName>
        <fullName evidence="3">C3H1-type domain-containing protein</fullName>
    </recommendedName>
</protein>
<dbReference type="GO" id="GO:0008270">
    <property type="term" value="F:zinc ion binding"/>
    <property type="evidence" value="ECO:0007669"/>
    <property type="project" value="UniProtKB-KW"/>
</dbReference>
<evidence type="ECO:0000256" key="2">
    <source>
        <dbReference type="SAM" id="MobiDB-lite"/>
    </source>
</evidence>
<feature type="compositionally biased region" description="Basic and acidic residues" evidence="2">
    <location>
        <begin position="150"/>
        <end position="183"/>
    </location>
</feature>
<organism evidence="4 5">
    <name type="scientific">Symbiodinium natans</name>
    <dbReference type="NCBI Taxonomy" id="878477"/>
    <lineage>
        <taxon>Eukaryota</taxon>
        <taxon>Sar</taxon>
        <taxon>Alveolata</taxon>
        <taxon>Dinophyceae</taxon>
        <taxon>Suessiales</taxon>
        <taxon>Symbiodiniaceae</taxon>
        <taxon>Symbiodinium</taxon>
    </lineage>
</organism>
<keyword evidence="1" id="KW-0479">Metal-binding</keyword>
<dbReference type="AlphaFoldDB" id="A0A812RQY8"/>
<accession>A0A812RQY8</accession>